<dbReference type="EMBL" id="LLXI01000591">
    <property type="protein sequence ID" value="PKY47945.1"/>
    <property type="molecule type" value="Genomic_DNA"/>
</dbReference>
<organism evidence="1 2">
    <name type="scientific">Rhizophagus irregularis</name>
    <dbReference type="NCBI Taxonomy" id="588596"/>
    <lineage>
        <taxon>Eukaryota</taxon>
        <taxon>Fungi</taxon>
        <taxon>Fungi incertae sedis</taxon>
        <taxon>Mucoromycota</taxon>
        <taxon>Glomeromycotina</taxon>
        <taxon>Glomeromycetes</taxon>
        <taxon>Glomerales</taxon>
        <taxon>Glomeraceae</taxon>
        <taxon>Rhizophagus</taxon>
    </lineage>
</organism>
<dbReference type="VEuPathDB" id="FungiDB:RhiirFUN_008199"/>
<evidence type="ECO:0000313" key="2">
    <source>
        <dbReference type="Proteomes" id="UP000234323"/>
    </source>
</evidence>
<dbReference type="Proteomes" id="UP000234323">
    <property type="component" value="Unassembled WGS sequence"/>
</dbReference>
<evidence type="ECO:0000313" key="1">
    <source>
        <dbReference type="EMBL" id="PKY47945.1"/>
    </source>
</evidence>
<gene>
    <name evidence="1" type="ORF">RhiirA4_463359</name>
</gene>
<proteinExistence type="predicted"/>
<accession>A0A2I1GMU5</accession>
<name>A0A2I1GMU5_9GLOM</name>
<keyword evidence="2" id="KW-1185">Reference proteome</keyword>
<sequence>MIYKDYKEIELTSGTKKAELFTKHRIKSLKNNMKKWKFFNVNSHSAYNKLTEDIFLNHTFDKDDFAMIQAFKEDIFPKKRMVTKEDYDIMYHIFINYKLTVTEAADYKYKCI</sequence>
<dbReference type="VEuPathDB" id="FungiDB:RhiirA1_472497"/>
<protein>
    <submittedName>
        <fullName evidence="1">Uncharacterized protein</fullName>
    </submittedName>
</protein>
<dbReference type="AlphaFoldDB" id="A0A2I1GMU5"/>
<reference evidence="1 2" key="1">
    <citation type="submission" date="2015-10" db="EMBL/GenBank/DDBJ databases">
        <title>Genome analyses suggest a sexual origin of heterokaryosis in a supposedly ancient asexual fungus.</title>
        <authorList>
            <person name="Ropars J."/>
            <person name="Sedzielewska K."/>
            <person name="Noel J."/>
            <person name="Charron P."/>
            <person name="Farinelli L."/>
            <person name="Marton T."/>
            <person name="Kruger M."/>
            <person name="Pelin A."/>
            <person name="Brachmann A."/>
            <person name="Corradi N."/>
        </authorList>
    </citation>
    <scope>NUCLEOTIDE SEQUENCE [LARGE SCALE GENOMIC DNA]</scope>
    <source>
        <strain evidence="1 2">A4</strain>
    </source>
</reference>
<comment type="caution">
    <text evidence="1">The sequence shown here is derived from an EMBL/GenBank/DDBJ whole genome shotgun (WGS) entry which is preliminary data.</text>
</comment>